<sequence length="262" mass="27772">MKILVLIKYVPDATADRRFTEDLTTERDAVPGVLSELDEYAVEQALRQVEAGVGTHVTYLTMGPPEAGAALRKALSMGGDAAVHVCDDELRGSDYLVTSRVLARAAEKIGFDLLVCGMASTDGGGQVLPTMVAERLGIPQLSFVTEFTLGTADESTVSARREGDGVIERLEAAVPAVVSVTDQSGEPRYPSFKGIMAAKKKPVTTWSLADLDLDPAVVGRSGSVTSVQQITRRPARQAGRLVPDEGDGGRQLAGFLASEKLI</sequence>
<name>A0ABW3Y7T1_9ACTN</name>
<keyword evidence="6" id="KW-0249">Electron transport</keyword>
<comment type="caution">
    <text evidence="9">The sequence shown here is derived from an EMBL/GenBank/DDBJ whole genome shotgun (WGS) entry which is preliminary data.</text>
</comment>
<dbReference type="InterPro" id="IPR033948">
    <property type="entry name" value="ETF_beta_N"/>
</dbReference>
<dbReference type="InterPro" id="IPR012255">
    <property type="entry name" value="ETF_b"/>
</dbReference>
<dbReference type="PANTHER" id="PTHR21294">
    <property type="entry name" value="ELECTRON TRANSFER FLAVOPROTEIN BETA-SUBUNIT"/>
    <property type="match status" value="1"/>
</dbReference>
<evidence type="ECO:0000256" key="7">
    <source>
        <dbReference type="ARBA" id="ARBA00025649"/>
    </source>
</evidence>
<evidence type="ECO:0000256" key="1">
    <source>
        <dbReference type="ARBA" id="ARBA00001974"/>
    </source>
</evidence>
<evidence type="ECO:0000256" key="3">
    <source>
        <dbReference type="ARBA" id="ARBA00011355"/>
    </source>
</evidence>
<dbReference type="Pfam" id="PF01012">
    <property type="entry name" value="ETF"/>
    <property type="match status" value="1"/>
</dbReference>
<dbReference type="PIRSF" id="PIRSF000090">
    <property type="entry name" value="Beta-ETF"/>
    <property type="match status" value="1"/>
</dbReference>
<dbReference type="SUPFAM" id="SSF52402">
    <property type="entry name" value="Adenine nucleotide alpha hydrolases-like"/>
    <property type="match status" value="1"/>
</dbReference>
<dbReference type="InterPro" id="IPR014730">
    <property type="entry name" value="ETF_a/b_N"/>
</dbReference>
<keyword evidence="10" id="KW-1185">Reference proteome</keyword>
<evidence type="ECO:0000259" key="8">
    <source>
        <dbReference type="SMART" id="SM00893"/>
    </source>
</evidence>
<dbReference type="RefSeq" id="WP_377565873.1">
    <property type="nucleotide sequence ID" value="NZ_JBHTMP010000001.1"/>
</dbReference>
<dbReference type="Proteomes" id="UP001597260">
    <property type="component" value="Unassembled WGS sequence"/>
</dbReference>
<evidence type="ECO:0000256" key="2">
    <source>
        <dbReference type="ARBA" id="ARBA00007557"/>
    </source>
</evidence>
<reference evidence="10" key="1">
    <citation type="journal article" date="2019" name="Int. J. Syst. Evol. Microbiol.">
        <title>The Global Catalogue of Microorganisms (GCM) 10K type strain sequencing project: providing services to taxonomists for standard genome sequencing and annotation.</title>
        <authorList>
            <consortium name="The Broad Institute Genomics Platform"/>
            <consortium name="The Broad Institute Genome Sequencing Center for Infectious Disease"/>
            <person name="Wu L."/>
            <person name="Ma J."/>
        </authorList>
    </citation>
    <scope>NUCLEOTIDE SEQUENCE [LARGE SCALE GENOMIC DNA]</scope>
    <source>
        <strain evidence="10">JCM 31037</strain>
    </source>
</reference>
<evidence type="ECO:0000313" key="9">
    <source>
        <dbReference type="EMBL" id="MFD1319701.1"/>
    </source>
</evidence>
<keyword evidence="5" id="KW-0813">Transport</keyword>
<dbReference type="PANTHER" id="PTHR21294:SF8">
    <property type="entry name" value="ELECTRON TRANSFER FLAVOPROTEIN SUBUNIT BETA"/>
    <property type="match status" value="1"/>
</dbReference>
<dbReference type="SMART" id="SM00893">
    <property type="entry name" value="ETF"/>
    <property type="match status" value="1"/>
</dbReference>
<evidence type="ECO:0000256" key="6">
    <source>
        <dbReference type="ARBA" id="ARBA00022982"/>
    </source>
</evidence>
<dbReference type="CDD" id="cd01714">
    <property type="entry name" value="ETF_beta"/>
    <property type="match status" value="1"/>
</dbReference>
<protein>
    <recommendedName>
        <fullName evidence="4">Electron transfer flavoprotein subunit beta</fullName>
    </recommendedName>
</protein>
<dbReference type="Gene3D" id="3.40.50.620">
    <property type="entry name" value="HUPs"/>
    <property type="match status" value="1"/>
</dbReference>
<dbReference type="InterPro" id="IPR014729">
    <property type="entry name" value="Rossmann-like_a/b/a_fold"/>
</dbReference>
<comment type="cofactor">
    <cofactor evidence="1">
        <name>FAD</name>
        <dbReference type="ChEBI" id="CHEBI:57692"/>
    </cofactor>
</comment>
<organism evidence="9 10">
    <name type="scientific">Micromonospora sonneratiae</name>
    <dbReference type="NCBI Taxonomy" id="1184706"/>
    <lineage>
        <taxon>Bacteria</taxon>
        <taxon>Bacillati</taxon>
        <taxon>Actinomycetota</taxon>
        <taxon>Actinomycetes</taxon>
        <taxon>Micromonosporales</taxon>
        <taxon>Micromonosporaceae</taxon>
        <taxon>Micromonospora</taxon>
    </lineage>
</organism>
<accession>A0ABW3Y7T1</accession>
<proteinExistence type="inferred from homology"/>
<comment type="subunit">
    <text evidence="3">Heterodimer of an alpha and a beta subunit.</text>
</comment>
<feature type="domain" description="Electron transfer flavoprotein alpha/beta-subunit N-terminal" evidence="8">
    <location>
        <begin position="22"/>
        <end position="215"/>
    </location>
</feature>
<evidence type="ECO:0000313" key="10">
    <source>
        <dbReference type="Proteomes" id="UP001597260"/>
    </source>
</evidence>
<comment type="similarity">
    <text evidence="2">Belongs to the ETF beta-subunit/FixA family.</text>
</comment>
<dbReference type="EMBL" id="JBHTMP010000001">
    <property type="protein sequence ID" value="MFD1319701.1"/>
    <property type="molecule type" value="Genomic_DNA"/>
</dbReference>
<gene>
    <name evidence="9" type="ORF">ACFQ4H_01220</name>
</gene>
<evidence type="ECO:0000256" key="4">
    <source>
        <dbReference type="ARBA" id="ARBA00016797"/>
    </source>
</evidence>
<comment type="function">
    <text evidence="7">The electron transfer flavoprotein serves as a specific electron acceptor for other dehydrogenases. It transfers the electrons to the main respiratory chain via ETF-ubiquinone oxidoreductase (ETF dehydrogenase).</text>
</comment>
<evidence type="ECO:0000256" key="5">
    <source>
        <dbReference type="ARBA" id="ARBA00022448"/>
    </source>
</evidence>